<dbReference type="EMBL" id="JAAGUZ010000008">
    <property type="protein sequence ID" value="NEW43682.1"/>
    <property type="molecule type" value="Genomic_DNA"/>
</dbReference>
<gene>
    <name evidence="1" type="ORF">GV789_04310</name>
    <name evidence="2" type="ORF">GV794_02985</name>
</gene>
<comment type="caution">
    <text evidence="1">The sequence shown here is derived from an EMBL/GenBank/DDBJ whole genome shotgun (WGS) entry which is preliminary data.</text>
</comment>
<organism evidence="1 3">
    <name type="scientific">Nocardia cyriacigeorgica</name>
    <dbReference type="NCBI Taxonomy" id="135487"/>
    <lineage>
        <taxon>Bacteria</taxon>
        <taxon>Bacillati</taxon>
        <taxon>Actinomycetota</taxon>
        <taxon>Actinomycetes</taxon>
        <taxon>Mycobacteriales</taxon>
        <taxon>Nocardiaceae</taxon>
        <taxon>Nocardia</taxon>
    </lineage>
</organism>
<evidence type="ECO:0000313" key="3">
    <source>
        <dbReference type="Proteomes" id="UP000468928"/>
    </source>
</evidence>
<reference evidence="3 4" key="1">
    <citation type="submission" date="2020-01" db="EMBL/GenBank/DDBJ databases">
        <title>Genetics and antimicrobial susceptibilities of Nocardia species isolated from the soil; a comparison with species isolated from humans.</title>
        <authorList>
            <person name="Carrasco G."/>
            <person name="Monzon S."/>
            <person name="Sansegundo M."/>
            <person name="Garcia E."/>
            <person name="Garrido N."/>
            <person name="Medina M.J."/>
            <person name="Villalon P."/>
            <person name="Ramirez-Arocha A.C."/>
            <person name="Jimenez P."/>
            <person name="Cuesta I."/>
            <person name="Valdezate S."/>
        </authorList>
    </citation>
    <scope>NUCLEOTIDE SEQUENCE [LARGE SCALE GENOMIC DNA]</scope>
    <source>
        <strain evidence="1 3">CNM20110639</strain>
        <strain evidence="2 4">CNM20110649</strain>
    </source>
</reference>
<dbReference type="AlphaFoldDB" id="A0A6P1D654"/>
<proteinExistence type="predicted"/>
<dbReference type="EMBL" id="JAAGUX010000003">
    <property type="protein sequence ID" value="NEW54633.1"/>
    <property type="molecule type" value="Genomic_DNA"/>
</dbReference>
<sequence>MSDAAARDSQGPSTELVWYASYGSNMNPQRLGCYLHGGAPDGGVMTLPGCRDITPPRKSVPLLLPGLLYFATESAVWTGGRAFYDPDIADHTAAHAYLLTAAQFSDIAAQEMYREPGTDLDISTALGTGRARFGPGRYETLVYAGTRDGYPILTFTAPWGCRDVPGNPPAAAYLQHLARGLIASHGWTVQRTATYLATRPGADLTWTTGSVVALLPEDTAAARTATEGTDGPYP</sequence>
<evidence type="ECO:0000313" key="1">
    <source>
        <dbReference type="EMBL" id="NEW43682.1"/>
    </source>
</evidence>
<protein>
    <submittedName>
        <fullName evidence="1">Histone deacetylase</fullName>
    </submittedName>
</protein>
<evidence type="ECO:0000313" key="4">
    <source>
        <dbReference type="Proteomes" id="UP000470876"/>
    </source>
</evidence>
<dbReference type="Proteomes" id="UP000470876">
    <property type="component" value="Unassembled WGS sequence"/>
</dbReference>
<dbReference type="Gene3D" id="3.10.490.10">
    <property type="entry name" value="Gamma-glutamyl cyclotransferase-like"/>
    <property type="match status" value="1"/>
</dbReference>
<name>A0A6P1D654_9NOCA</name>
<dbReference type="RefSeq" id="WP_163823007.1">
    <property type="nucleotide sequence ID" value="NZ_JAAGUX010000003.1"/>
</dbReference>
<keyword evidence="4" id="KW-1185">Reference proteome</keyword>
<accession>A0A6P1D654</accession>
<dbReference type="Proteomes" id="UP000468928">
    <property type="component" value="Unassembled WGS sequence"/>
</dbReference>
<evidence type="ECO:0000313" key="2">
    <source>
        <dbReference type="EMBL" id="NEW54633.1"/>
    </source>
</evidence>